<keyword evidence="5" id="KW-1185">Reference proteome</keyword>
<reference evidence="4 5" key="1">
    <citation type="submission" date="2019-03" db="EMBL/GenBank/DDBJ databases">
        <title>Genomic Encyclopedia of Archaeal and Bacterial Type Strains, Phase II (KMG-II): from individual species to whole genera.</title>
        <authorList>
            <person name="Goeker M."/>
        </authorList>
    </citation>
    <scope>NUCLEOTIDE SEQUENCE [LARGE SCALE GENOMIC DNA]</scope>
    <source>
        <strain evidence="4 5">DSM 28135</strain>
    </source>
</reference>
<dbReference type="Gene3D" id="3.40.50.620">
    <property type="entry name" value="HUPs"/>
    <property type="match status" value="1"/>
</dbReference>
<dbReference type="SUPFAM" id="SSF52402">
    <property type="entry name" value="Adenine nucleotide alpha hydrolases-like"/>
    <property type="match status" value="1"/>
</dbReference>
<feature type="domain" description="UspA" evidence="3">
    <location>
        <begin position="1"/>
        <end position="143"/>
    </location>
</feature>
<comment type="similarity">
    <text evidence="1 2">Belongs to the universal stress protein A family.</text>
</comment>
<evidence type="ECO:0000313" key="5">
    <source>
        <dbReference type="Proteomes" id="UP000294689"/>
    </source>
</evidence>
<evidence type="ECO:0000256" key="2">
    <source>
        <dbReference type="PIRNR" id="PIRNR006276"/>
    </source>
</evidence>
<accession>A0A4R7Q1T2</accession>
<sequence length="149" mass="16815">MKNILVAVDRPKYANQLITHAVQLAKFTDGKIWIIHVSAANPTDLLSREAGPQFIYDKRTEDNQKSAELIKQLALDVVTQYNIPAEGILIEGPMVKSIKKIVKEQNIDLIVAGHKKRNLILELFTENKKKDLIDELQIPLLAIPLVEVK</sequence>
<dbReference type="Pfam" id="PF00582">
    <property type="entry name" value="Usp"/>
    <property type="match status" value="1"/>
</dbReference>
<evidence type="ECO:0000259" key="3">
    <source>
        <dbReference type="Pfam" id="PF00582"/>
    </source>
</evidence>
<dbReference type="InterPro" id="IPR014729">
    <property type="entry name" value="Rossmann-like_a/b/a_fold"/>
</dbReference>
<organism evidence="4 5">
    <name type="scientific">Gelidibacter sediminis</name>
    <dbReference type="NCBI Taxonomy" id="1608710"/>
    <lineage>
        <taxon>Bacteria</taxon>
        <taxon>Pseudomonadati</taxon>
        <taxon>Bacteroidota</taxon>
        <taxon>Flavobacteriia</taxon>
        <taxon>Flavobacteriales</taxon>
        <taxon>Flavobacteriaceae</taxon>
        <taxon>Gelidibacter</taxon>
    </lineage>
</organism>
<evidence type="ECO:0000313" key="4">
    <source>
        <dbReference type="EMBL" id="TDU40430.1"/>
    </source>
</evidence>
<dbReference type="InterPro" id="IPR006015">
    <property type="entry name" value="Universal_stress_UspA"/>
</dbReference>
<protein>
    <recommendedName>
        <fullName evidence="2">Universal stress protein</fullName>
    </recommendedName>
</protein>
<comment type="subcellular location">
    <subcellularLocation>
        <location evidence="2">Cytoplasm</location>
    </subcellularLocation>
</comment>
<keyword evidence="2" id="KW-0963">Cytoplasm</keyword>
<dbReference type="OrthoDB" id="1440479at2"/>
<proteinExistence type="inferred from homology"/>
<dbReference type="InterPro" id="IPR006016">
    <property type="entry name" value="UspA"/>
</dbReference>
<evidence type="ECO:0000256" key="1">
    <source>
        <dbReference type="ARBA" id="ARBA00008791"/>
    </source>
</evidence>
<gene>
    <name evidence="4" type="ORF">BXY82_2478</name>
</gene>
<comment type="caution">
    <text evidence="4">The sequence shown here is derived from an EMBL/GenBank/DDBJ whole genome shotgun (WGS) entry which is preliminary data.</text>
</comment>
<dbReference type="RefSeq" id="WP_133758445.1">
    <property type="nucleotide sequence ID" value="NZ_SOBW01000008.1"/>
</dbReference>
<dbReference type="PANTHER" id="PTHR46268:SF15">
    <property type="entry name" value="UNIVERSAL STRESS PROTEIN HP_0031"/>
    <property type="match status" value="1"/>
</dbReference>
<dbReference type="GO" id="GO:0005737">
    <property type="term" value="C:cytoplasm"/>
    <property type="evidence" value="ECO:0007669"/>
    <property type="project" value="UniProtKB-SubCell"/>
</dbReference>
<dbReference type="Proteomes" id="UP000294689">
    <property type="component" value="Unassembled WGS sequence"/>
</dbReference>
<dbReference type="PIRSF" id="PIRSF006276">
    <property type="entry name" value="UspA"/>
    <property type="match status" value="1"/>
</dbReference>
<dbReference type="PANTHER" id="PTHR46268">
    <property type="entry name" value="STRESS RESPONSE PROTEIN NHAX"/>
    <property type="match status" value="1"/>
</dbReference>
<dbReference type="EMBL" id="SOBW01000008">
    <property type="protein sequence ID" value="TDU40430.1"/>
    <property type="molecule type" value="Genomic_DNA"/>
</dbReference>
<dbReference type="CDD" id="cd00293">
    <property type="entry name" value="USP-like"/>
    <property type="match status" value="1"/>
</dbReference>
<dbReference type="AlphaFoldDB" id="A0A4R7Q1T2"/>
<name>A0A4R7Q1T2_9FLAO</name>